<proteinExistence type="predicted"/>
<dbReference type="EnsemblPlants" id="AES65801">
    <property type="protein sequence ID" value="AES65801"/>
    <property type="gene ID" value="MTR_2g049160"/>
</dbReference>
<name>G7IIT7_MEDTR</name>
<organism evidence="2 4">
    <name type="scientific">Medicago truncatula</name>
    <name type="common">Barrel medic</name>
    <name type="synonym">Medicago tribuloides</name>
    <dbReference type="NCBI Taxonomy" id="3880"/>
    <lineage>
        <taxon>Eukaryota</taxon>
        <taxon>Viridiplantae</taxon>
        <taxon>Streptophyta</taxon>
        <taxon>Embryophyta</taxon>
        <taxon>Tracheophyta</taxon>
        <taxon>Spermatophyta</taxon>
        <taxon>Magnoliopsida</taxon>
        <taxon>eudicotyledons</taxon>
        <taxon>Gunneridae</taxon>
        <taxon>Pentapetalae</taxon>
        <taxon>rosids</taxon>
        <taxon>fabids</taxon>
        <taxon>Fabales</taxon>
        <taxon>Fabaceae</taxon>
        <taxon>Papilionoideae</taxon>
        <taxon>50 kb inversion clade</taxon>
        <taxon>NPAAA clade</taxon>
        <taxon>Hologalegina</taxon>
        <taxon>IRL clade</taxon>
        <taxon>Trifolieae</taxon>
        <taxon>Medicago</taxon>
    </lineage>
</organism>
<dbReference type="Gene3D" id="1.20.120.610">
    <property type="entry name" value="lithium bound rotor ring of v- atpase"/>
    <property type="match status" value="1"/>
</dbReference>
<dbReference type="PROSITE" id="PS51257">
    <property type="entry name" value="PROKAR_LIPOPROTEIN"/>
    <property type="match status" value="1"/>
</dbReference>
<keyword evidence="1 2" id="KW-0812">Transmembrane</keyword>
<evidence type="ECO:0000256" key="1">
    <source>
        <dbReference type="SAM" id="Phobius"/>
    </source>
</evidence>
<dbReference type="EMBL" id="CM001218">
    <property type="protein sequence ID" value="AES65801.1"/>
    <property type="molecule type" value="Genomic_DNA"/>
</dbReference>
<keyword evidence="4" id="KW-1185">Reference proteome</keyword>
<evidence type="ECO:0000313" key="2">
    <source>
        <dbReference type="EMBL" id="AES65801.1"/>
    </source>
</evidence>
<protein>
    <submittedName>
        <fullName evidence="2">Transmembrane protein, putative</fullName>
    </submittedName>
</protein>
<accession>G7IIT7</accession>
<evidence type="ECO:0000313" key="4">
    <source>
        <dbReference type="Proteomes" id="UP000002051"/>
    </source>
</evidence>
<reference evidence="3" key="3">
    <citation type="submission" date="2015-04" db="UniProtKB">
        <authorList>
            <consortium name="EnsemblPlants"/>
        </authorList>
    </citation>
    <scope>IDENTIFICATION</scope>
    <source>
        <strain evidence="3">cv. Jemalong A17</strain>
    </source>
</reference>
<evidence type="ECO:0000313" key="3">
    <source>
        <dbReference type="EnsemblPlants" id="AES65801"/>
    </source>
</evidence>
<dbReference type="InterPro" id="IPR035921">
    <property type="entry name" value="F/V-ATP_Csub_sf"/>
</dbReference>
<dbReference type="PaxDb" id="3880-AES65801"/>
<keyword evidence="1" id="KW-1133">Transmembrane helix</keyword>
<dbReference type="HOGENOM" id="CLU_2708505_0_0_1"/>
<feature type="transmembrane region" description="Helical" evidence="1">
    <location>
        <begin position="7"/>
        <end position="28"/>
    </location>
</feature>
<dbReference type="AlphaFoldDB" id="G7IIT7"/>
<gene>
    <name evidence="2" type="ordered locus">MTR_2g049160</name>
</gene>
<reference evidence="2 4" key="1">
    <citation type="journal article" date="2011" name="Nature">
        <title>The Medicago genome provides insight into the evolution of rhizobial symbioses.</title>
        <authorList>
            <person name="Young N.D."/>
            <person name="Debelle F."/>
            <person name="Oldroyd G.E."/>
            <person name="Geurts R."/>
            <person name="Cannon S.B."/>
            <person name="Udvardi M.K."/>
            <person name="Benedito V.A."/>
            <person name="Mayer K.F."/>
            <person name="Gouzy J."/>
            <person name="Schoof H."/>
            <person name="Van de Peer Y."/>
            <person name="Proost S."/>
            <person name="Cook D.R."/>
            <person name="Meyers B.C."/>
            <person name="Spannagl M."/>
            <person name="Cheung F."/>
            <person name="De Mita S."/>
            <person name="Krishnakumar V."/>
            <person name="Gundlach H."/>
            <person name="Zhou S."/>
            <person name="Mudge J."/>
            <person name="Bharti A.K."/>
            <person name="Murray J.D."/>
            <person name="Naoumkina M.A."/>
            <person name="Rosen B."/>
            <person name="Silverstein K.A."/>
            <person name="Tang H."/>
            <person name="Rombauts S."/>
            <person name="Zhao P.X."/>
            <person name="Zhou P."/>
            <person name="Barbe V."/>
            <person name="Bardou P."/>
            <person name="Bechner M."/>
            <person name="Bellec A."/>
            <person name="Berger A."/>
            <person name="Berges H."/>
            <person name="Bidwell S."/>
            <person name="Bisseling T."/>
            <person name="Choisne N."/>
            <person name="Couloux A."/>
            <person name="Denny R."/>
            <person name="Deshpande S."/>
            <person name="Dai X."/>
            <person name="Doyle J.J."/>
            <person name="Dudez A.M."/>
            <person name="Farmer A.D."/>
            <person name="Fouteau S."/>
            <person name="Franken C."/>
            <person name="Gibelin C."/>
            <person name="Gish J."/>
            <person name="Goldstein S."/>
            <person name="Gonzalez A.J."/>
            <person name="Green P.J."/>
            <person name="Hallab A."/>
            <person name="Hartog M."/>
            <person name="Hua A."/>
            <person name="Humphray S.J."/>
            <person name="Jeong D.H."/>
            <person name="Jing Y."/>
            <person name="Jocker A."/>
            <person name="Kenton S.M."/>
            <person name="Kim D.J."/>
            <person name="Klee K."/>
            <person name="Lai H."/>
            <person name="Lang C."/>
            <person name="Lin S."/>
            <person name="Macmil S.L."/>
            <person name="Magdelenat G."/>
            <person name="Matthews L."/>
            <person name="McCorrison J."/>
            <person name="Monaghan E.L."/>
            <person name="Mun J.H."/>
            <person name="Najar F.Z."/>
            <person name="Nicholson C."/>
            <person name="Noirot C."/>
            <person name="O'Bleness M."/>
            <person name="Paule C.R."/>
            <person name="Poulain J."/>
            <person name="Prion F."/>
            <person name="Qin B."/>
            <person name="Qu C."/>
            <person name="Retzel E.F."/>
            <person name="Riddle C."/>
            <person name="Sallet E."/>
            <person name="Samain S."/>
            <person name="Samson N."/>
            <person name="Sanders I."/>
            <person name="Saurat O."/>
            <person name="Scarpelli C."/>
            <person name="Schiex T."/>
            <person name="Segurens B."/>
            <person name="Severin A.J."/>
            <person name="Sherrier D.J."/>
            <person name="Shi R."/>
            <person name="Sims S."/>
            <person name="Singer S.R."/>
            <person name="Sinharoy S."/>
            <person name="Sterck L."/>
            <person name="Viollet A."/>
            <person name="Wang B.B."/>
            <person name="Wang K."/>
            <person name="Wang M."/>
            <person name="Wang X."/>
            <person name="Warfsmann J."/>
            <person name="Weissenbach J."/>
            <person name="White D.D."/>
            <person name="White J.D."/>
            <person name="Wiley G.B."/>
            <person name="Wincker P."/>
            <person name="Xing Y."/>
            <person name="Yang L."/>
            <person name="Yao Z."/>
            <person name="Ying F."/>
            <person name="Zhai J."/>
            <person name="Zhou L."/>
            <person name="Zuber A."/>
            <person name="Denarie J."/>
            <person name="Dixon R.A."/>
            <person name="May G.D."/>
            <person name="Schwartz D.C."/>
            <person name="Rogers J."/>
            <person name="Quetier F."/>
            <person name="Town C.D."/>
            <person name="Roe B.A."/>
        </authorList>
    </citation>
    <scope>NUCLEOTIDE SEQUENCE [LARGE SCALE GENOMIC DNA]</scope>
    <source>
        <strain evidence="2">A17</strain>
        <strain evidence="3 4">cv. Jemalong A17</strain>
    </source>
</reference>
<sequence>MKSFVPVVMAGVLGIYGLIIAVIISVIMVLGCQAINWTCTFRPLISLFFLGKGKRRKTLEFPNSGVGFTTGRC</sequence>
<reference evidence="2 4" key="2">
    <citation type="journal article" date="2014" name="BMC Genomics">
        <title>An improved genome release (version Mt4.0) for the model legume Medicago truncatula.</title>
        <authorList>
            <person name="Tang H."/>
            <person name="Krishnakumar V."/>
            <person name="Bidwell S."/>
            <person name="Rosen B."/>
            <person name="Chan A."/>
            <person name="Zhou S."/>
            <person name="Gentzbittel L."/>
            <person name="Childs K.L."/>
            <person name="Yandell M."/>
            <person name="Gundlach H."/>
            <person name="Mayer K.F."/>
            <person name="Schwartz D.C."/>
            <person name="Town C.D."/>
        </authorList>
    </citation>
    <scope>GENOME REANNOTATION</scope>
    <source>
        <strain evidence="3 4">cv. Jemalong A17</strain>
    </source>
</reference>
<keyword evidence="1" id="KW-0472">Membrane</keyword>
<dbReference type="Proteomes" id="UP000002051">
    <property type="component" value="Chromosome 2"/>
</dbReference>